<organism evidence="1 2">
    <name type="scientific">Colletotrichum melonis</name>
    <dbReference type="NCBI Taxonomy" id="1209925"/>
    <lineage>
        <taxon>Eukaryota</taxon>
        <taxon>Fungi</taxon>
        <taxon>Dikarya</taxon>
        <taxon>Ascomycota</taxon>
        <taxon>Pezizomycotina</taxon>
        <taxon>Sordariomycetes</taxon>
        <taxon>Hypocreomycetidae</taxon>
        <taxon>Glomerellales</taxon>
        <taxon>Glomerellaceae</taxon>
        <taxon>Colletotrichum</taxon>
        <taxon>Colletotrichum acutatum species complex</taxon>
    </lineage>
</organism>
<proteinExistence type="predicted"/>
<evidence type="ECO:0000313" key="1">
    <source>
        <dbReference type="EMBL" id="KAK1445900.1"/>
    </source>
</evidence>
<sequence>MPCPTLVPRLVRKNARQVIGAEESPYLPVSVSWFGNGYLPKPAGSAGACVYLRIDEQEAGRNQSSVGCEVQSIQSFPFALARHLRSRGNWEWTMLPFPARAQQNPVQAAPRGANAYLVGGGASRRRYRGPPGPVVARRRSFMARPSQSL</sequence>
<keyword evidence="2" id="KW-1185">Reference proteome</keyword>
<protein>
    <submittedName>
        <fullName evidence="1">Uncharacterized protein</fullName>
    </submittedName>
</protein>
<dbReference type="AlphaFoldDB" id="A0AAI9XE37"/>
<evidence type="ECO:0000313" key="2">
    <source>
        <dbReference type="Proteomes" id="UP001239795"/>
    </source>
</evidence>
<dbReference type="EMBL" id="MLGG01000090">
    <property type="protein sequence ID" value="KAK1445900.1"/>
    <property type="molecule type" value="Genomic_DNA"/>
</dbReference>
<name>A0AAI9XE37_9PEZI</name>
<comment type="caution">
    <text evidence="1">The sequence shown here is derived from an EMBL/GenBank/DDBJ whole genome shotgun (WGS) entry which is preliminary data.</text>
</comment>
<dbReference type="Proteomes" id="UP001239795">
    <property type="component" value="Unassembled WGS sequence"/>
</dbReference>
<accession>A0AAI9XE37</accession>
<gene>
    <name evidence="1" type="ORF">CMEL01_10143</name>
</gene>
<reference evidence="1 2" key="1">
    <citation type="submission" date="2016-10" db="EMBL/GenBank/DDBJ databases">
        <title>The genome sequence of Colletotrichum fioriniae PJ7.</title>
        <authorList>
            <person name="Baroncelli R."/>
        </authorList>
    </citation>
    <scope>NUCLEOTIDE SEQUENCE [LARGE SCALE GENOMIC DNA]</scope>
    <source>
        <strain evidence="1">Col 31</strain>
    </source>
</reference>